<dbReference type="Proteomes" id="UP000695000">
    <property type="component" value="Unplaced"/>
</dbReference>
<feature type="compositionally biased region" description="Polar residues" evidence="3">
    <location>
        <begin position="142"/>
        <end position="156"/>
    </location>
</feature>
<sequence>MSGLNNIEMVIEEKKEDGVDRQKVCPFLLRVFVSSNGHHHKISDYSKGTVPENELQIYTWRDATLSELAILVKKVSPEARRKGTKLTYALVYPDSRQPVYRLRDIGSTISGQKGPEDLKTLGQARFTIGDYMDISITPPEHWNNSPRKNFANSYNNHRQRQY</sequence>
<accession>A0ABM1MDT3</accession>
<protein>
    <recommendedName>
        <fullName evidence="2">18 kDa Sin3-associated polypeptide</fullName>
    </recommendedName>
</protein>
<comment type="similarity">
    <text evidence="1">Belongs to the SAP18 family.</text>
</comment>
<proteinExistence type="inferred from homology"/>
<name>A0ABM1MDT3_NICVS</name>
<evidence type="ECO:0000313" key="5">
    <source>
        <dbReference type="RefSeq" id="XP_017772733.1"/>
    </source>
</evidence>
<evidence type="ECO:0000256" key="3">
    <source>
        <dbReference type="SAM" id="MobiDB-lite"/>
    </source>
</evidence>
<dbReference type="InterPro" id="IPR010516">
    <property type="entry name" value="SAP18"/>
</dbReference>
<keyword evidence="4" id="KW-1185">Reference proteome</keyword>
<dbReference type="InterPro" id="IPR042534">
    <property type="entry name" value="SAP18_sf"/>
</dbReference>
<organism evidence="4 5">
    <name type="scientific">Nicrophorus vespilloides</name>
    <name type="common">Boreal carrion beetle</name>
    <dbReference type="NCBI Taxonomy" id="110193"/>
    <lineage>
        <taxon>Eukaryota</taxon>
        <taxon>Metazoa</taxon>
        <taxon>Ecdysozoa</taxon>
        <taxon>Arthropoda</taxon>
        <taxon>Hexapoda</taxon>
        <taxon>Insecta</taxon>
        <taxon>Pterygota</taxon>
        <taxon>Neoptera</taxon>
        <taxon>Endopterygota</taxon>
        <taxon>Coleoptera</taxon>
        <taxon>Polyphaga</taxon>
        <taxon>Staphyliniformia</taxon>
        <taxon>Silphidae</taxon>
        <taxon>Nicrophorinae</taxon>
        <taxon>Nicrophorus</taxon>
    </lineage>
</organism>
<gene>
    <name evidence="5" type="primary">LOC108559875</name>
</gene>
<dbReference type="RefSeq" id="XP_017772733.1">
    <property type="nucleotide sequence ID" value="XM_017917244.1"/>
</dbReference>
<dbReference type="Pfam" id="PF06487">
    <property type="entry name" value="SAP18"/>
    <property type="match status" value="1"/>
</dbReference>
<feature type="region of interest" description="Disordered" evidence="3">
    <location>
        <begin position="137"/>
        <end position="162"/>
    </location>
</feature>
<dbReference type="Gene3D" id="3.10.20.550">
    <property type="entry name" value="ASAP complex, SAP18 subunit"/>
    <property type="match status" value="1"/>
</dbReference>
<evidence type="ECO:0000313" key="4">
    <source>
        <dbReference type="Proteomes" id="UP000695000"/>
    </source>
</evidence>
<evidence type="ECO:0000256" key="2">
    <source>
        <dbReference type="ARBA" id="ARBA00030511"/>
    </source>
</evidence>
<dbReference type="PANTHER" id="PTHR13082:SF0">
    <property type="entry name" value="HISTONE DEACETYLASE COMPLEX SUBUNIT SAP18"/>
    <property type="match status" value="1"/>
</dbReference>
<reference evidence="5" key="1">
    <citation type="submission" date="2025-08" db="UniProtKB">
        <authorList>
            <consortium name="RefSeq"/>
        </authorList>
    </citation>
    <scope>IDENTIFICATION</scope>
    <source>
        <tissue evidence="5">Whole Larva</tissue>
    </source>
</reference>
<evidence type="ECO:0000256" key="1">
    <source>
        <dbReference type="ARBA" id="ARBA00009143"/>
    </source>
</evidence>
<dbReference type="GeneID" id="108559875"/>
<dbReference type="PANTHER" id="PTHR13082">
    <property type="entry name" value="SAP18"/>
    <property type="match status" value="1"/>
</dbReference>